<dbReference type="OrthoDB" id="391988at2759"/>
<keyword evidence="1" id="KW-0479">Metal-binding</keyword>
<dbReference type="InterPro" id="IPR006073">
    <property type="entry name" value="GTP-bd"/>
</dbReference>
<dbReference type="Pfam" id="PF01926">
    <property type="entry name" value="MMR_HSR1"/>
    <property type="match status" value="1"/>
</dbReference>
<dbReference type="InterPro" id="IPR027417">
    <property type="entry name" value="P-loop_NTPase"/>
</dbReference>
<keyword evidence="3" id="KW-0460">Magnesium</keyword>
<dbReference type="CDD" id="cd01876">
    <property type="entry name" value="YihA_EngB"/>
    <property type="match status" value="1"/>
</dbReference>
<evidence type="ECO:0000256" key="3">
    <source>
        <dbReference type="ARBA" id="ARBA00022842"/>
    </source>
</evidence>
<keyword evidence="2" id="KW-0547">Nucleotide-binding</keyword>
<protein>
    <recommendedName>
        <fullName evidence="5">EngB-type G domain-containing protein</fullName>
    </recommendedName>
</protein>
<dbReference type="Proteomes" id="UP000298327">
    <property type="component" value="Unassembled WGS sequence"/>
</dbReference>
<gene>
    <name evidence="6" type="ORF">EVG20_g3619</name>
</gene>
<dbReference type="AlphaFoldDB" id="A0A4Y9Z2Z9"/>
<name>A0A4Y9Z2Z9_9AGAM</name>
<proteinExistence type="predicted"/>
<organism evidence="6 7">
    <name type="scientific">Dentipellis fragilis</name>
    <dbReference type="NCBI Taxonomy" id="205917"/>
    <lineage>
        <taxon>Eukaryota</taxon>
        <taxon>Fungi</taxon>
        <taxon>Dikarya</taxon>
        <taxon>Basidiomycota</taxon>
        <taxon>Agaricomycotina</taxon>
        <taxon>Agaricomycetes</taxon>
        <taxon>Russulales</taxon>
        <taxon>Hericiaceae</taxon>
        <taxon>Dentipellis</taxon>
    </lineage>
</organism>
<evidence type="ECO:0000313" key="7">
    <source>
        <dbReference type="Proteomes" id="UP000298327"/>
    </source>
</evidence>
<dbReference type="GO" id="GO:0046872">
    <property type="term" value="F:metal ion binding"/>
    <property type="evidence" value="ECO:0007669"/>
    <property type="project" value="UniProtKB-KW"/>
</dbReference>
<feature type="domain" description="EngB-type G" evidence="5">
    <location>
        <begin position="57"/>
        <end position="258"/>
    </location>
</feature>
<dbReference type="Gene3D" id="3.40.50.300">
    <property type="entry name" value="P-loop containing nucleotide triphosphate hydrolases"/>
    <property type="match status" value="1"/>
</dbReference>
<evidence type="ECO:0000256" key="2">
    <source>
        <dbReference type="ARBA" id="ARBA00022741"/>
    </source>
</evidence>
<dbReference type="EMBL" id="SEOQ01000167">
    <property type="protein sequence ID" value="TFY68278.1"/>
    <property type="molecule type" value="Genomic_DNA"/>
</dbReference>
<sequence length="260" mass="28679">MVSSLALGCARQCCRLRKTPIRPYSSTASGTSVFSQPKDAEYLYSAVSPPTLRRLHGLPEIIVTGRANAGKSTLLNAILGRRDLVMSSKKPGKTRMLNFFQVGPDIGKLVLVDSPGYGARGRPEWGSLFDYYLRRRTECVLSWISVSAALMRARASRLRRVYILFNSIHGLNEADKMMLRDLDTRSQSWEGNKWTFQAVLTKADKATQTDAPDRIAKIREEIFEAAPTCLPPIVTAAGLSPPFGITEVRNSIAEACGIVD</sequence>
<evidence type="ECO:0000259" key="5">
    <source>
        <dbReference type="PROSITE" id="PS51706"/>
    </source>
</evidence>
<dbReference type="InterPro" id="IPR052279">
    <property type="entry name" value="EngB_GTPase"/>
</dbReference>
<accession>A0A4Y9Z2Z9</accession>
<evidence type="ECO:0000313" key="6">
    <source>
        <dbReference type="EMBL" id="TFY68278.1"/>
    </source>
</evidence>
<dbReference type="PANTHER" id="PTHR46498">
    <property type="entry name" value="GTP-BINDING PROTEIN 8"/>
    <property type="match status" value="1"/>
</dbReference>
<evidence type="ECO:0000256" key="1">
    <source>
        <dbReference type="ARBA" id="ARBA00022723"/>
    </source>
</evidence>
<reference evidence="6 7" key="1">
    <citation type="submission" date="2019-02" db="EMBL/GenBank/DDBJ databases">
        <title>Genome sequencing of the rare red list fungi Dentipellis fragilis.</title>
        <authorList>
            <person name="Buettner E."/>
            <person name="Kellner H."/>
        </authorList>
    </citation>
    <scope>NUCLEOTIDE SEQUENCE [LARGE SCALE GENOMIC DNA]</scope>
    <source>
        <strain evidence="6 7">DSM 105465</strain>
    </source>
</reference>
<dbReference type="PROSITE" id="PS51706">
    <property type="entry name" value="G_ENGB"/>
    <property type="match status" value="1"/>
</dbReference>
<dbReference type="SUPFAM" id="SSF52540">
    <property type="entry name" value="P-loop containing nucleoside triphosphate hydrolases"/>
    <property type="match status" value="1"/>
</dbReference>
<dbReference type="GO" id="GO:0005739">
    <property type="term" value="C:mitochondrion"/>
    <property type="evidence" value="ECO:0007669"/>
    <property type="project" value="TreeGrafter"/>
</dbReference>
<evidence type="ECO:0000256" key="4">
    <source>
        <dbReference type="ARBA" id="ARBA00023134"/>
    </source>
</evidence>
<keyword evidence="4" id="KW-0342">GTP-binding</keyword>
<dbReference type="PANTHER" id="PTHR46498:SF1">
    <property type="entry name" value="GTP-BINDING PROTEIN 8"/>
    <property type="match status" value="1"/>
</dbReference>
<comment type="caution">
    <text evidence="6">The sequence shown here is derived from an EMBL/GenBank/DDBJ whole genome shotgun (WGS) entry which is preliminary data.</text>
</comment>
<dbReference type="InterPro" id="IPR030393">
    <property type="entry name" value="G_ENGB_dom"/>
</dbReference>
<keyword evidence="7" id="KW-1185">Reference proteome</keyword>
<dbReference type="GO" id="GO:0005525">
    <property type="term" value="F:GTP binding"/>
    <property type="evidence" value="ECO:0007669"/>
    <property type="project" value="UniProtKB-KW"/>
</dbReference>
<dbReference type="STRING" id="205917.A0A4Y9Z2Z9"/>